<dbReference type="PANTHER" id="PTHR47786">
    <property type="entry name" value="ALPHA-1,4-GLUCAN:MALTOSE-1-PHOSPHATE MALTOSYLTRANSFERASE"/>
    <property type="match status" value="1"/>
</dbReference>
<dbReference type="SUPFAM" id="SSF51445">
    <property type="entry name" value="(Trans)glycosidases"/>
    <property type="match status" value="1"/>
</dbReference>
<protein>
    <submittedName>
        <fullName evidence="2">Alpha amylase, catalytic domain containing protein</fullName>
    </submittedName>
</protein>
<dbReference type="RefSeq" id="XP_068370295.1">
    <property type="nucleotide sequence ID" value="XM_068513670.1"/>
</dbReference>
<accession>A0A1J4L0X0</accession>
<dbReference type="Pfam" id="PF00128">
    <property type="entry name" value="Alpha-amylase"/>
    <property type="match status" value="1"/>
</dbReference>
<sequence length="406" mass="46897">MVFSLSILMATSFSIENPTTLLEITTRPYLYLLSRKYGKDITKISQIPTTEFDEWQSQGFKWVWFMGIWQLGEYGLKHDLTDQGLINSYNEVLPGWTEDDVIGSPYCVVSYTVNSAIGDEDDLKWLRQQLNSRGMKLMVDFVPNHSAVDAPEVESTPSFYIRAPEGTTPDPSKYLSNGVAYGCGMWCSPWTDVAQLNYMDQDFRNNRISVLKKIASLADGMRCDMAHLILNDNFWSYWEQELQSWGYSKLTNEFWTEAISAVKNEYPDCLFMAESYGDVLYQLHQCGFDYTYNKDLMDYLRDNKINEFKSFVQYTDRDYFNHLAHFTENHDEDRSVSTFGSVKRANAAAAALLTLPGLRFVNQDQWNGYSRKIDVHLRRAISENPNGDAVYFLSSFIKCNEERSCK</sequence>
<reference evidence="2" key="1">
    <citation type="submission" date="2016-10" db="EMBL/GenBank/DDBJ databases">
        <authorList>
            <person name="Benchimol M."/>
            <person name="Almeida L.G."/>
            <person name="Vasconcelos A.T."/>
            <person name="Perreira-Neves A."/>
            <person name="Rosa I.A."/>
            <person name="Tasca T."/>
            <person name="Bogo M.R."/>
            <person name="de Souza W."/>
        </authorList>
    </citation>
    <scope>NUCLEOTIDE SEQUENCE [LARGE SCALE GENOMIC DNA]</scope>
    <source>
        <strain evidence="2">K</strain>
    </source>
</reference>
<dbReference type="SMART" id="SM00642">
    <property type="entry name" value="Aamy"/>
    <property type="match status" value="1"/>
</dbReference>
<evidence type="ECO:0000313" key="2">
    <source>
        <dbReference type="EMBL" id="OHT17159.1"/>
    </source>
</evidence>
<dbReference type="EMBL" id="MLAK01000034">
    <property type="protein sequence ID" value="OHT17159.1"/>
    <property type="molecule type" value="Genomic_DNA"/>
</dbReference>
<dbReference type="AlphaFoldDB" id="A0A1J4L0X0"/>
<feature type="domain" description="Glycosyl hydrolase family 13 catalytic" evidence="1">
    <location>
        <begin position="83"/>
        <end position="403"/>
    </location>
</feature>
<dbReference type="GO" id="GO:0005975">
    <property type="term" value="P:carbohydrate metabolic process"/>
    <property type="evidence" value="ECO:0007669"/>
    <property type="project" value="InterPro"/>
</dbReference>
<evidence type="ECO:0000313" key="3">
    <source>
        <dbReference type="Proteomes" id="UP000179807"/>
    </source>
</evidence>
<comment type="caution">
    <text evidence="2">The sequence shown here is derived from an EMBL/GenBank/DDBJ whole genome shotgun (WGS) entry which is preliminary data.</text>
</comment>
<dbReference type="Gene3D" id="3.20.20.80">
    <property type="entry name" value="Glycosidases"/>
    <property type="match status" value="1"/>
</dbReference>
<dbReference type="OrthoDB" id="1740265at2759"/>
<proteinExistence type="predicted"/>
<organism evidence="2 3">
    <name type="scientific">Tritrichomonas foetus</name>
    <dbReference type="NCBI Taxonomy" id="1144522"/>
    <lineage>
        <taxon>Eukaryota</taxon>
        <taxon>Metamonada</taxon>
        <taxon>Parabasalia</taxon>
        <taxon>Tritrichomonadida</taxon>
        <taxon>Tritrichomonadidae</taxon>
        <taxon>Tritrichomonas</taxon>
    </lineage>
</organism>
<dbReference type="PANTHER" id="PTHR47786:SF2">
    <property type="entry name" value="GLYCOSYL HYDROLASE FAMILY 13 CATALYTIC DOMAIN-CONTAINING PROTEIN"/>
    <property type="match status" value="1"/>
</dbReference>
<dbReference type="InterPro" id="IPR006047">
    <property type="entry name" value="GH13_cat_dom"/>
</dbReference>
<name>A0A1J4L0X0_9EUKA</name>
<dbReference type="Proteomes" id="UP000179807">
    <property type="component" value="Unassembled WGS sequence"/>
</dbReference>
<keyword evidence="3" id="KW-1185">Reference proteome</keyword>
<gene>
    <name evidence="2" type="ORF">TRFO_41270</name>
</gene>
<evidence type="ECO:0000259" key="1">
    <source>
        <dbReference type="SMART" id="SM00642"/>
    </source>
</evidence>
<dbReference type="VEuPathDB" id="TrichDB:TRFO_41270"/>
<dbReference type="InterPro" id="IPR017853">
    <property type="entry name" value="GH"/>
</dbReference>
<dbReference type="GeneID" id="94848374"/>